<dbReference type="AlphaFoldDB" id="A0A0E9UYY0"/>
<sequence>MVGTIIIILNVFLILYISSVQATFSVQHFSVT</sequence>
<accession>A0A0E9UYY0</accession>
<organism evidence="1">
    <name type="scientific">Anguilla anguilla</name>
    <name type="common">European freshwater eel</name>
    <name type="synonym">Muraena anguilla</name>
    <dbReference type="NCBI Taxonomy" id="7936"/>
    <lineage>
        <taxon>Eukaryota</taxon>
        <taxon>Metazoa</taxon>
        <taxon>Chordata</taxon>
        <taxon>Craniata</taxon>
        <taxon>Vertebrata</taxon>
        <taxon>Euteleostomi</taxon>
        <taxon>Actinopterygii</taxon>
        <taxon>Neopterygii</taxon>
        <taxon>Teleostei</taxon>
        <taxon>Anguilliformes</taxon>
        <taxon>Anguillidae</taxon>
        <taxon>Anguilla</taxon>
    </lineage>
</organism>
<dbReference type="EMBL" id="GBXM01037631">
    <property type="protein sequence ID" value="JAH70946.1"/>
    <property type="molecule type" value="Transcribed_RNA"/>
</dbReference>
<reference evidence="1" key="1">
    <citation type="submission" date="2014-11" db="EMBL/GenBank/DDBJ databases">
        <authorList>
            <person name="Amaro Gonzalez C."/>
        </authorList>
    </citation>
    <scope>NUCLEOTIDE SEQUENCE</scope>
</reference>
<proteinExistence type="predicted"/>
<reference evidence="1" key="2">
    <citation type="journal article" date="2015" name="Fish Shellfish Immunol.">
        <title>Early steps in the European eel (Anguilla anguilla)-Vibrio vulnificus interaction in the gills: Role of the RtxA13 toxin.</title>
        <authorList>
            <person name="Callol A."/>
            <person name="Pajuelo D."/>
            <person name="Ebbesson L."/>
            <person name="Teles M."/>
            <person name="MacKenzie S."/>
            <person name="Amaro C."/>
        </authorList>
    </citation>
    <scope>NUCLEOTIDE SEQUENCE</scope>
</reference>
<evidence type="ECO:0000313" key="1">
    <source>
        <dbReference type="EMBL" id="JAH70946.1"/>
    </source>
</evidence>
<protein>
    <submittedName>
        <fullName evidence="1">Uncharacterized protein</fullName>
    </submittedName>
</protein>
<name>A0A0E9UYY0_ANGAN</name>